<gene>
    <name evidence="1" type="ORF">GII30_10035</name>
</gene>
<dbReference type="RefSeq" id="WP_005180929.1">
    <property type="nucleotide sequence ID" value="NZ_CP045804.1"/>
</dbReference>
<sequence length="65" mass="6979">MVAPPRRYQRRLEPIQKLIAGGCHLTRDIPSLLTDAGLTITGLDQFYVAGAPRPYGAISIGTATV</sequence>
<organism evidence="1">
    <name type="scientific">Gordonia amarae</name>
    <dbReference type="NCBI Taxonomy" id="36821"/>
    <lineage>
        <taxon>Bacteria</taxon>
        <taxon>Bacillati</taxon>
        <taxon>Actinomycetota</taxon>
        <taxon>Actinomycetes</taxon>
        <taxon>Mycobacteriales</taxon>
        <taxon>Gordoniaceae</taxon>
        <taxon>Gordonia</taxon>
    </lineage>
</organism>
<accession>A0A857MJ38</accession>
<proteinExistence type="predicted"/>
<evidence type="ECO:0000313" key="1">
    <source>
        <dbReference type="EMBL" id="QHN39457.1"/>
    </source>
</evidence>
<dbReference type="AlphaFoldDB" id="A0A857MJ38"/>
<reference evidence="1" key="1">
    <citation type="journal article" date="2021" name="Nat. Microbiol.">
        <title>Cocultivation of an ultrasmall environmental parasitic bacterium with lytic ability against bacteria associated with wastewater foams.</title>
        <authorList>
            <person name="Batinovic S."/>
            <person name="Rose J.J.A."/>
            <person name="Ratcliffe J."/>
            <person name="Seviour R.J."/>
            <person name="Petrovski S."/>
        </authorList>
    </citation>
    <scope>NUCLEOTIDE SEQUENCE</scope>
    <source>
        <strain evidence="1">CON44</strain>
    </source>
</reference>
<dbReference type="EMBL" id="CP045810">
    <property type="protein sequence ID" value="QHN39457.1"/>
    <property type="molecule type" value="Genomic_DNA"/>
</dbReference>
<name>A0A857MJ38_9ACTN</name>
<protein>
    <submittedName>
        <fullName evidence="1">Uncharacterized protein</fullName>
    </submittedName>
</protein>